<organism evidence="1 2">
    <name type="scientific">Gloeophyllum trabeum (strain ATCC 11539 / FP-39264 / Madison 617)</name>
    <name type="common">Brown rot fungus</name>
    <dbReference type="NCBI Taxonomy" id="670483"/>
    <lineage>
        <taxon>Eukaryota</taxon>
        <taxon>Fungi</taxon>
        <taxon>Dikarya</taxon>
        <taxon>Basidiomycota</taxon>
        <taxon>Agaricomycotina</taxon>
        <taxon>Agaricomycetes</taxon>
        <taxon>Gloeophyllales</taxon>
        <taxon>Gloeophyllaceae</taxon>
        <taxon>Gloeophyllum</taxon>
    </lineage>
</organism>
<dbReference type="KEGG" id="gtr:GLOTRDRAFT_122653"/>
<dbReference type="Proteomes" id="UP000030669">
    <property type="component" value="Unassembled WGS sequence"/>
</dbReference>
<sequence length="88" mass="9685">MSTELEMGHYAVLYDNGSTSPPVPHLSAIALRLLALSVGKHLSMTSTPTIFEDLLEHPFARRRASQWNECCELAMGTGLHCRTLGTLM</sequence>
<dbReference type="GeneID" id="19300861"/>
<gene>
    <name evidence="1" type="ORF">GLOTRDRAFT_122653</name>
</gene>
<evidence type="ECO:0000313" key="2">
    <source>
        <dbReference type="Proteomes" id="UP000030669"/>
    </source>
</evidence>
<protein>
    <submittedName>
        <fullName evidence="1">Uncharacterized protein</fullName>
    </submittedName>
</protein>
<accession>S7PYZ7</accession>
<keyword evidence="2" id="KW-1185">Reference proteome</keyword>
<dbReference type="RefSeq" id="XP_007868967.1">
    <property type="nucleotide sequence ID" value="XM_007870776.1"/>
</dbReference>
<dbReference type="HOGENOM" id="CLU_2474937_0_0_1"/>
<name>S7PYZ7_GLOTA</name>
<feature type="non-terminal residue" evidence="1">
    <location>
        <position position="88"/>
    </location>
</feature>
<evidence type="ECO:0000313" key="1">
    <source>
        <dbReference type="EMBL" id="EPQ52698.1"/>
    </source>
</evidence>
<dbReference type="EMBL" id="KB469307">
    <property type="protein sequence ID" value="EPQ52698.1"/>
    <property type="molecule type" value="Genomic_DNA"/>
</dbReference>
<proteinExistence type="predicted"/>
<reference evidence="1 2" key="1">
    <citation type="journal article" date="2012" name="Science">
        <title>The Paleozoic origin of enzymatic lignin decomposition reconstructed from 31 fungal genomes.</title>
        <authorList>
            <person name="Floudas D."/>
            <person name="Binder M."/>
            <person name="Riley R."/>
            <person name="Barry K."/>
            <person name="Blanchette R.A."/>
            <person name="Henrissat B."/>
            <person name="Martinez A.T."/>
            <person name="Otillar R."/>
            <person name="Spatafora J.W."/>
            <person name="Yadav J.S."/>
            <person name="Aerts A."/>
            <person name="Benoit I."/>
            <person name="Boyd A."/>
            <person name="Carlson A."/>
            <person name="Copeland A."/>
            <person name="Coutinho P.M."/>
            <person name="de Vries R.P."/>
            <person name="Ferreira P."/>
            <person name="Findley K."/>
            <person name="Foster B."/>
            <person name="Gaskell J."/>
            <person name="Glotzer D."/>
            <person name="Gorecki P."/>
            <person name="Heitman J."/>
            <person name="Hesse C."/>
            <person name="Hori C."/>
            <person name="Igarashi K."/>
            <person name="Jurgens J.A."/>
            <person name="Kallen N."/>
            <person name="Kersten P."/>
            <person name="Kohler A."/>
            <person name="Kuees U."/>
            <person name="Kumar T.K.A."/>
            <person name="Kuo A."/>
            <person name="LaButti K."/>
            <person name="Larrondo L.F."/>
            <person name="Lindquist E."/>
            <person name="Ling A."/>
            <person name="Lombard V."/>
            <person name="Lucas S."/>
            <person name="Lundell T."/>
            <person name="Martin R."/>
            <person name="McLaughlin D.J."/>
            <person name="Morgenstern I."/>
            <person name="Morin E."/>
            <person name="Murat C."/>
            <person name="Nagy L.G."/>
            <person name="Nolan M."/>
            <person name="Ohm R.A."/>
            <person name="Patyshakuliyeva A."/>
            <person name="Rokas A."/>
            <person name="Ruiz-Duenas F.J."/>
            <person name="Sabat G."/>
            <person name="Salamov A."/>
            <person name="Samejima M."/>
            <person name="Schmutz J."/>
            <person name="Slot J.C."/>
            <person name="St John F."/>
            <person name="Stenlid J."/>
            <person name="Sun H."/>
            <person name="Sun S."/>
            <person name="Syed K."/>
            <person name="Tsang A."/>
            <person name="Wiebenga A."/>
            <person name="Young D."/>
            <person name="Pisabarro A."/>
            <person name="Eastwood D.C."/>
            <person name="Martin F."/>
            <person name="Cullen D."/>
            <person name="Grigoriev I.V."/>
            <person name="Hibbett D.S."/>
        </authorList>
    </citation>
    <scope>NUCLEOTIDE SEQUENCE [LARGE SCALE GENOMIC DNA]</scope>
    <source>
        <strain evidence="1 2">ATCC 11539</strain>
    </source>
</reference>
<dbReference type="AlphaFoldDB" id="S7PYZ7"/>